<dbReference type="EMBL" id="FMZV01000027">
    <property type="protein sequence ID" value="SDE67267.1"/>
    <property type="molecule type" value="Genomic_DNA"/>
</dbReference>
<keyword evidence="4 9" id="KW-0997">Cell inner membrane</keyword>
<reference evidence="12" key="1">
    <citation type="submission" date="2016-10" db="EMBL/GenBank/DDBJ databases">
        <authorList>
            <person name="Varghese N."/>
            <person name="Submissions S."/>
        </authorList>
    </citation>
    <scope>NUCLEOTIDE SEQUENCE [LARGE SCALE GENOMIC DNA]</scope>
    <source>
        <strain evidence="12">CGMCC 1.9108</strain>
    </source>
</reference>
<evidence type="ECO:0000259" key="10">
    <source>
        <dbReference type="Pfam" id="PF04290"/>
    </source>
</evidence>
<comment type="subcellular location">
    <subcellularLocation>
        <location evidence="1 9">Cell inner membrane</location>
        <topology evidence="1 9">Multi-pass membrane protein</topology>
    </subcellularLocation>
</comment>
<keyword evidence="5 9" id="KW-0812">Transmembrane</keyword>
<evidence type="ECO:0000256" key="3">
    <source>
        <dbReference type="ARBA" id="ARBA00022475"/>
    </source>
</evidence>
<keyword evidence="2 9" id="KW-0813">Transport</keyword>
<keyword evidence="6 9" id="KW-1133">Transmembrane helix</keyword>
<keyword evidence="7 9" id="KW-0472">Membrane</keyword>
<evidence type="ECO:0000256" key="2">
    <source>
        <dbReference type="ARBA" id="ARBA00022448"/>
    </source>
</evidence>
<accession>A0A1G7EUK2</accession>
<feature type="transmembrane region" description="Helical" evidence="9">
    <location>
        <begin position="88"/>
        <end position="109"/>
    </location>
</feature>
<keyword evidence="3" id="KW-1003">Cell membrane</keyword>
<name>A0A1G7EUK2_9RHOB</name>
<evidence type="ECO:0000256" key="6">
    <source>
        <dbReference type="ARBA" id="ARBA00022989"/>
    </source>
</evidence>
<proteinExistence type="inferred from homology"/>
<feature type="transmembrane region" description="Helical" evidence="9">
    <location>
        <begin position="136"/>
        <end position="156"/>
    </location>
</feature>
<dbReference type="RefSeq" id="WP_093037705.1">
    <property type="nucleotide sequence ID" value="NZ_FMZV01000027.1"/>
</dbReference>
<dbReference type="GO" id="GO:0022857">
    <property type="term" value="F:transmembrane transporter activity"/>
    <property type="evidence" value="ECO:0007669"/>
    <property type="project" value="UniProtKB-UniRule"/>
</dbReference>
<evidence type="ECO:0000256" key="1">
    <source>
        <dbReference type="ARBA" id="ARBA00004429"/>
    </source>
</evidence>
<dbReference type="GO" id="GO:0005886">
    <property type="term" value="C:plasma membrane"/>
    <property type="evidence" value="ECO:0007669"/>
    <property type="project" value="UniProtKB-SubCell"/>
</dbReference>
<evidence type="ECO:0000256" key="7">
    <source>
        <dbReference type="ARBA" id="ARBA00023136"/>
    </source>
</evidence>
<dbReference type="AlphaFoldDB" id="A0A1G7EUK2"/>
<evidence type="ECO:0000256" key="5">
    <source>
        <dbReference type="ARBA" id="ARBA00022692"/>
    </source>
</evidence>
<evidence type="ECO:0000256" key="4">
    <source>
        <dbReference type="ARBA" id="ARBA00022519"/>
    </source>
</evidence>
<sequence>MRAALISLSDALHAATRLVALVMLAVLVGAVSLQVIARYGFSAPPVWTEEAARYAMIWVGLMGAAMSFKARFDPALFTPKTGRRGRIALRAVQTLFVLIFTAPILYYSVIGTNGTFARSFLGRAIRSTSGAMDLPMIWVAAAVPVAFTVILVHLAARWAGDARDLKSELLT</sequence>
<comment type="similarity">
    <text evidence="8 9">Belongs to the TRAP transporter small permease family.</text>
</comment>
<evidence type="ECO:0000256" key="8">
    <source>
        <dbReference type="ARBA" id="ARBA00038436"/>
    </source>
</evidence>
<feature type="domain" description="Tripartite ATP-independent periplasmic transporters DctQ component" evidence="10">
    <location>
        <begin position="27"/>
        <end position="163"/>
    </location>
</feature>
<evidence type="ECO:0000313" key="12">
    <source>
        <dbReference type="Proteomes" id="UP000199628"/>
    </source>
</evidence>
<feature type="transmembrane region" description="Helical" evidence="9">
    <location>
        <begin position="18"/>
        <end position="39"/>
    </location>
</feature>
<protein>
    <recommendedName>
        <fullName evidence="9">TRAP transporter small permease protein</fullName>
    </recommendedName>
</protein>
<evidence type="ECO:0000313" key="11">
    <source>
        <dbReference type="EMBL" id="SDE67267.1"/>
    </source>
</evidence>
<organism evidence="11 12">
    <name type="scientific">Ruegeria marina</name>
    <dbReference type="NCBI Taxonomy" id="639004"/>
    <lineage>
        <taxon>Bacteria</taxon>
        <taxon>Pseudomonadati</taxon>
        <taxon>Pseudomonadota</taxon>
        <taxon>Alphaproteobacteria</taxon>
        <taxon>Rhodobacterales</taxon>
        <taxon>Roseobacteraceae</taxon>
        <taxon>Ruegeria</taxon>
    </lineage>
</organism>
<dbReference type="STRING" id="639004.SAMN04488239_12715"/>
<evidence type="ECO:0000256" key="9">
    <source>
        <dbReference type="RuleBase" id="RU369079"/>
    </source>
</evidence>
<comment type="subunit">
    <text evidence="9">The complex comprises the extracytoplasmic solute receptor protein and the two transmembrane proteins.</text>
</comment>
<dbReference type="InterPro" id="IPR007387">
    <property type="entry name" value="TRAP_DctQ"/>
</dbReference>
<dbReference type="OrthoDB" id="5878939at2"/>
<dbReference type="Proteomes" id="UP000199628">
    <property type="component" value="Unassembled WGS sequence"/>
</dbReference>
<dbReference type="PANTHER" id="PTHR35011">
    <property type="entry name" value="2,3-DIKETO-L-GULONATE TRAP TRANSPORTER SMALL PERMEASE PROTEIN YIAM"/>
    <property type="match status" value="1"/>
</dbReference>
<gene>
    <name evidence="11" type="ORF">SAMN04488239_12715</name>
</gene>
<keyword evidence="12" id="KW-1185">Reference proteome</keyword>
<comment type="function">
    <text evidence="9">Part of the tripartite ATP-independent periplasmic (TRAP) transport system.</text>
</comment>
<dbReference type="InterPro" id="IPR055348">
    <property type="entry name" value="DctQ"/>
</dbReference>
<dbReference type="Pfam" id="PF04290">
    <property type="entry name" value="DctQ"/>
    <property type="match status" value="1"/>
</dbReference>
<feature type="transmembrane region" description="Helical" evidence="9">
    <location>
        <begin position="51"/>
        <end position="68"/>
    </location>
</feature>